<evidence type="ECO:0000256" key="3">
    <source>
        <dbReference type="ARBA" id="ARBA00022630"/>
    </source>
</evidence>
<evidence type="ECO:0000256" key="5">
    <source>
        <dbReference type="ARBA" id="ARBA00023002"/>
    </source>
</evidence>
<dbReference type="InterPro" id="IPR036188">
    <property type="entry name" value="FAD/NAD-bd_sf"/>
</dbReference>
<evidence type="ECO:0000256" key="1">
    <source>
        <dbReference type="ARBA" id="ARBA00001974"/>
    </source>
</evidence>
<evidence type="ECO:0000259" key="6">
    <source>
        <dbReference type="Pfam" id="PF01266"/>
    </source>
</evidence>
<keyword evidence="4" id="KW-0274">FAD</keyword>
<dbReference type="Gene3D" id="3.30.9.10">
    <property type="entry name" value="D-Amino Acid Oxidase, subunit A, domain 2"/>
    <property type="match status" value="1"/>
</dbReference>
<comment type="similarity">
    <text evidence="2">Belongs to the MSOX/MTOX family.</text>
</comment>
<keyword evidence="5" id="KW-0560">Oxidoreductase</keyword>
<dbReference type="GeneID" id="106804865"/>
<evidence type="ECO:0000256" key="4">
    <source>
        <dbReference type="ARBA" id="ARBA00022827"/>
    </source>
</evidence>
<organism evidence="7 8">
    <name type="scientific">Priapulus caudatus</name>
    <name type="common">Priapulid worm</name>
    <dbReference type="NCBI Taxonomy" id="37621"/>
    <lineage>
        <taxon>Eukaryota</taxon>
        <taxon>Metazoa</taxon>
        <taxon>Ecdysozoa</taxon>
        <taxon>Scalidophora</taxon>
        <taxon>Priapulida</taxon>
        <taxon>Priapulimorpha</taxon>
        <taxon>Priapulimorphida</taxon>
        <taxon>Priapulidae</taxon>
        <taxon>Priapulus</taxon>
    </lineage>
</organism>
<reference evidence="8" key="1">
    <citation type="submission" date="2025-08" db="UniProtKB">
        <authorList>
            <consortium name="RefSeq"/>
        </authorList>
    </citation>
    <scope>IDENTIFICATION</scope>
</reference>
<name>A0ABM1DP82_PRICU</name>
<gene>
    <name evidence="8" type="primary">LOC106804865</name>
</gene>
<evidence type="ECO:0000313" key="7">
    <source>
        <dbReference type="Proteomes" id="UP000695022"/>
    </source>
</evidence>
<comment type="cofactor">
    <cofactor evidence="1">
        <name>FAD</name>
        <dbReference type="ChEBI" id="CHEBI:57692"/>
    </cofactor>
</comment>
<feature type="domain" description="FAD dependent oxidoreductase" evidence="6">
    <location>
        <begin position="12"/>
        <end position="367"/>
    </location>
</feature>
<protein>
    <submittedName>
        <fullName evidence="8">Monomeric sarcosine oxidase-like</fullName>
    </submittedName>
</protein>
<dbReference type="Pfam" id="PF01266">
    <property type="entry name" value="DAO"/>
    <property type="match status" value="1"/>
</dbReference>
<dbReference type="RefSeq" id="XP_014661753.1">
    <property type="nucleotide sequence ID" value="XM_014806267.1"/>
</dbReference>
<dbReference type="PANTHER" id="PTHR10961:SF7">
    <property type="entry name" value="FAD DEPENDENT OXIDOREDUCTASE DOMAIN-CONTAINING PROTEIN"/>
    <property type="match status" value="1"/>
</dbReference>
<dbReference type="SUPFAM" id="SSF54373">
    <property type="entry name" value="FAD-linked reductases, C-terminal domain"/>
    <property type="match status" value="1"/>
</dbReference>
<dbReference type="InterPro" id="IPR006076">
    <property type="entry name" value="FAD-dep_OxRdtase"/>
</dbReference>
<proteinExistence type="inferred from homology"/>
<keyword evidence="7" id="KW-1185">Reference proteome</keyword>
<sequence length="407" mass="44633">MASSATEKYYEYIVVGCGGIGSATLYWLSTRKGVDVLGLEQFKLGHDNGGSQDYSRIIRMMYHDTKYTKLVKEAYKCWEEVEAESGLQILYKTGGVQFAVKGTPGESGLEKYAAAAKAEHIAFERVSGQQITARFPGFAMGSDVVGLYEPTAGLVDAAVGNATHIQLAQAHGATVIDSCPVLKIDTLPSGEAKVFTTRGQFRCRRVIITAGAWINNVLGTVGIHIPVSVTQEQVTYFATPNMKLYTKSQFPIFIYIGEKDVYGIPIHGNTGMKVGLDADGPTVSAETRSFTPDSKREQTCLDFVRRFMPKAEGPMLYSKTCLYTMTRDRHFVVDTLAREGRHQIVVCCGAGHAYKFASILGKILSELAIDGSTNYDISGFGLRRRAITDPTFKAQHHMAVEEQKSKL</sequence>
<evidence type="ECO:0000313" key="8">
    <source>
        <dbReference type="RefSeq" id="XP_014661753.1"/>
    </source>
</evidence>
<dbReference type="InterPro" id="IPR045170">
    <property type="entry name" value="MTOX"/>
</dbReference>
<dbReference type="NCBIfam" id="NF008425">
    <property type="entry name" value="PRK11259.1"/>
    <property type="match status" value="1"/>
</dbReference>
<accession>A0ABM1DP82</accession>
<dbReference type="PANTHER" id="PTHR10961">
    <property type="entry name" value="PEROXISOMAL SARCOSINE OXIDASE"/>
    <property type="match status" value="1"/>
</dbReference>
<dbReference type="Gene3D" id="3.50.50.60">
    <property type="entry name" value="FAD/NAD(P)-binding domain"/>
    <property type="match status" value="1"/>
</dbReference>
<dbReference type="Proteomes" id="UP000695022">
    <property type="component" value="Unplaced"/>
</dbReference>
<dbReference type="SUPFAM" id="SSF51905">
    <property type="entry name" value="FAD/NAD(P)-binding domain"/>
    <property type="match status" value="1"/>
</dbReference>
<keyword evidence="3" id="KW-0285">Flavoprotein</keyword>
<evidence type="ECO:0000256" key="2">
    <source>
        <dbReference type="ARBA" id="ARBA00010989"/>
    </source>
</evidence>